<dbReference type="SMART" id="SM00028">
    <property type="entry name" value="TPR"/>
    <property type="match status" value="2"/>
</dbReference>
<protein>
    <submittedName>
        <fullName evidence="5">Flp pilus assembly protein TadD</fullName>
    </submittedName>
</protein>
<reference evidence="5 6" key="1">
    <citation type="submission" date="2020-09" db="EMBL/GenBank/DDBJ databases">
        <title>Dyella sp. 7MK23 isolated from forest soil.</title>
        <authorList>
            <person name="Fu J."/>
        </authorList>
    </citation>
    <scope>NUCLEOTIDE SEQUENCE [LARGE SCALE GENOMIC DNA]</scope>
    <source>
        <strain evidence="5 6">7MK23</strain>
    </source>
</reference>
<organism evidence="5 6">
    <name type="scientific">Dyella acidiphila</name>
    <dbReference type="NCBI Taxonomy" id="2775866"/>
    <lineage>
        <taxon>Bacteria</taxon>
        <taxon>Pseudomonadati</taxon>
        <taxon>Pseudomonadota</taxon>
        <taxon>Gammaproteobacteria</taxon>
        <taxon>Lysobacterales</taxon>
        <taxon>Rhodanobacteraceae</taxon>
        <taxon>Dyella</taxon>
    </lineage>
</organism>
<keyword evidence="6" id="KW-1185">Reference proteome</keyword>
<feature type="chain" id="PRO_5047055969" evidence="4">
    <location>
        <begin position="31"/>
        <end position="276"/>
    </location>
</feature>
<dbReference type="EMBL" id="JACZZA010000005">
    <property type="protein sequence ID" value="MBE1160822.1"/>
    <property type="molecule type" value="Genomic_DNA"/>
</dbReference>
<keyword evidence="4" id="KW-0732">Signal</keyword>
<dbReference type="PROSITE" id="PS50005">
    <property type="entry name" value="TPR"/>
    <property type="match status" value="1"/>
</dbReference>
<evidence type="ECO:0000256" key="3">
    <source>
        <dbReference type="PROSITE-ProRule" id="PRU00339"/>
    </source>
</evidence>
<dbReference type="InterPro" id="IPR011990">
    <property type="entry name" value="TPR-like_helical_dom_sf"/>
</dbReference>
<gene>
    <name evidence="5" type="ORF">IGX34_10510</name>
</gene>
<accession>A0ABR9G9V5</accession>
<evidence type="ECO:0000256" key="2">
    <source>
        <dbReference type="ARBA" id="ARBA00022803"/>
    </source>
</evidence>
<evidence type="ECO:0000256" key="4">
    <source>
        <dbReference type="SAM" id="SignalP"/>
    </source>
</evidence>
<name>A0ABR9G9V5_9GAMM</name>
<feature type="signal peptide" evidence="4">
    <location>
        <begin position="1"/>
        <end position="30"/>
    </location>
</feature>
<evidence type="ECO:0000313" key="6">
    <source>
        <dbReference type="Proteomes" id="UP000651010"/>
    </source>
</evidence>
<evidence type="ECO:0000256" key="1">
    <source>
        <dbReference type="ARBA" id="ARBA00022737"/>
    </source>
</evidence>
<dbReference type="Pfam" id="PF07719">
    <property type="entry name" value="TPR_2"/>
    <property type="match status" value="1"/>
</dbReference>
<proteinExistence type="predicted"/>
<sequence>MRAAKTYRCKTTLIAAACVLLAACSTFRNGFPNHPQAPSLEDPARPSTDSKAMYLDLIRQMQQQGAYYASLAHIDAFRLRYGDPPELQRLQGDALRETGQGEAAAKVYQGMLHGPQAAAAWHGLGLIAANDQRYAEAEKNLRQATQLEPINVTYLNDLGYARLTAGNVAAAHQPLAEAAELEPANTKVVSNLALWASLQGDDAQADAIMQRANLPAATRDAVRKLAMQMHLQQLRSDTAATGSASGDKAALNAPAQGIPATLLDRLGNPPATGGQP</sequence>
<evidence type="ECO:0000313" key="5">
    <source>
        <dbReference type="EMBL" id="MBE1160822.1"/>
    </source>
</evidence>
<feature type="repeat" description="TPR" evidence="3">
    <location>
        <begin position="118"/>
        <end position="151"/>
    </location>
</feature>
<dbReference type="Proteomes" id="UP000651010">
    <property type="component" value="Unassembled WGS sequence"/>
</dbReference>
<dbReference type="PROSITE" id="PS51257">
    <property type="entry name" value="PROKAR_LIPOPROTEIN"/>
    <property type="match status" value="1"/>
</dbReference>
<keyword evidence="2 3" id="KW-0802">TPR repeat</keyword>
<dbReference type="InterPro" id="IPR019734">
    <property type="entry name" value="TPR_rpt"/>
</dbReference>
<dbReference type="InterPro" id="IPR013105">
    <property type="entry name" value="TPR_2"/>
</dbReference>
<dbReference type="Gene3D" id="1.25.40.1040">
    <property type="match status" value="1"/>
</dbReference>
<dbReference type="SUPFAM" id="SSF48452">
    <property type="entry name" value="TPR-like"/>
    <property type="match status" value="1"/>
</dbReference>
<dbReference type="RefSeq" id="WP_192555672.1">
    <property type="nucleotide sequence ID" value="NZ_JACZZA010000005.1"/>
</dbReference>
<comment type="caution">
    <text evidence="5">The sequence shown here is derived from an EMBL/GenBank/DDBJ whole genome shotgun (WGS) entry which is preliminary data.</text>
</comment>
<keyword evidence="1" id="KW-0677">Repeat</keyword>